<protein>
    <submittedName>
        <fullName evidence="2">Unannotated protein</fullName>
    </submittedName>
</protein>
<feature type="transmembrane region" description="Helical" evidence="1">
    <location>
        <begin position="69"/>
        <end position="93"/>
    </location>
</feature>
<proteinExistence type="predicted"/>
<evidence type="ECO:0000256" key="1">
    <source>
        <dbReference type="SAM" id="Phobius"/>
    </source>
</evidence>
<evidence type="ECO:0000313" key="4">
    <source>
        <dbReference type="EMBL" id="CAB5052035.1"/>
    </source>
</evidence>
<name>A0A6J6LF51_9ZZZZ</name>
<dbReference type="EMBL" id="CAEZWO010000060">
    <property type="protein sequence ID" value="CAB4660617.1"/>
    <property type="molecule type" value="Genomic_DNA"/>
</dbReference>
<dbReference type="EMBL" id="CAFBRB010000172">
    <property type="protein sequence ID" value="CAB5077463.1"/>
    <property type="molecule type" value="Genomic_DNA"/>
</dbReference>
<accession>A0A6J6LF51</accession>
<gene>
    <name evidence="2" type="ORF">UFOPK2254_00726</name>
    <name evidence="3" type="ORF">UFOPK3937_00970</name>
    <name evidence="4" type="ORF">UFOPK4265_00780</name>
    <name evidence="5" type="ORF">UFOPK4401_01232</name>
</gene>
<feature type="transmembrane region" description="Helical" evidence="1">
    <location>
        <begin position="41"/>
        <end position="57"/>
    </location>
</feature>
<dbReference type="EMBL" id="CAFBOJ010000112">
    <property type="protein sequence ID" value="CAB4985213.1"/>
    <property type="molecule type" value="Genomic_DNA"/>
</dbReference>
<dbReference type="EMBL" id="CAFBQK010000091">
    <property type="protein sequence ID" value="CAB5052035.1"/>
    <property type="molecule type" value="Genomic_DNA"/>
</dbReference>
<dbReference type="Pfam" id="PF05437">
    <property type="entry name" value="AzlD"/>
    <property type="match status" value="1"/>
</dbReference>
<organism evidence="2">
    <name type="scientific">freshwater metagenome</name>
    <dbReference type="NCBI Taxonomy" id="449393"/>
    <lineage>
        <taxon>unclassified sequences</taxon>
        <taxon>metagenomes</taxon>
        <taxon>ecological metagenomes</taxon>
    </lineage>
</organism>
<evidence type="ECO:0000313" key="2">
    <source>
        <dbReference type="EMBL" id="CAB4660617.1"/>
    </source>
</evidence>
<evidence type="ECO:0000313" key="5">
    <source>
        <dbReference type="EMBL" id="CAB5077463.1"/>
    </source>
</evidence>
<evidence type="ECO:0000313" key="3">
    <source>
        <dbReference type="EMBL" id="CAB4985213.1"/>
    </source>
</evidence>
<dbReference type="InterPro" id="IPR008407">
    <property type="entry name" value="Brnchd-chn_aa_trnsp_AzlD"/>
</dbReference>
<keyword evidence="1" id="KW-1133">Transmembrane helix</keyword>
<keyword evidence="1" id="KW-0472">Membrane</keyword>
<keyword evidence="1" id="KW-0812">Transmembrane</keyword>
<sequence length="102" mass="11022">MNKLWWGVIGTSAAVFALKYLGQSIPEKYLSHPKIRSINGYIPIVLLSALIGVQTFTEKTKLMIDHRTLGLGVAILALALRAPFPIVVISAAASSAALYHFS</sequence>
<reference evidence="2" key="1">
    <citation type="submission" date="2020-05" db="EMBL/GenBank/DDBJ databases">
        <authorList>
            <person name="Chiriac C."/>
            <person name="Salcher M."/>
            <person name="Ghai R."/>
            <person name="Kavagutti S V."/>
        </authorList>
    </citation>
    <scope>NUCLEOTIDE SEQUENCE</scope>
</reference>
<dbReference type="AlphaFoldDB" id="A0A6J6LF51"/>